<evidence type="ECO:0000256" key="2">
    <source>
        <dbReference type="SAM" id="MobiDB-lite"/>
    </source>
</evidence>
<reference evidence="3 4" key="1">
    <citation type="submission" date="2020-06" db="EMBL/GenBank/DDBJ databases">
        <title>Actinomadura xiongansis sp. nov., isolated from soil of Baiyangdian.</title>
        <authorList>
            <person name="Zhang X."/>
        </authorList>
    </citation>
    <scope>NUCLEOTIDE SEQUENCE [LARGE SCALE GENOMIC DNA]</scope>
    <source>
        <strain evidence="3 4">HBUM206468</strain>
    </source>
</reference>
<dbReference type="Proteomes" id="UP000805614">
    <property type="component" value="Unassembled WGS sequence"/>
</dbReference>
<feature type="compositionally biased region" description="Polar residues" evidence="2">
    <location>
        <begin position="144"/>
        <end position="155"/>
    </location>
</feature>
<organism evidence="3 4">
    <name type="scientific">Actinomadura alba</name>
    <dbReference type="NCBI Taxonomy" id="406431"/>
    <lineage>
        <taxon>Bacteria</taxon>
        <taxon>Bacillati</taxon>
        <taxon>Actinomycetota</taxon>
        <taxon>Actinomycetes</taxon>
        <taxon>Streptosporangiales</taxon>
        <taxon>Thermomonosporaceae</taxon>
        <taxon>Actinomadura</taxon>
    </lineage>
</organism>
<sequence length="180" mass="19559">MVLAIALAGMAVLGAVIILAMGMGGELAETHPDHPPLALPGNDRLTGPDAALLRLPMGVWGYHANITNEALDRLAIAVTQRDTRIAVLEQQLAELRRRLGDEREEPIRWNLTREPQSSSSATAELPAWSPPEIRPAGTDHESYGTYSPYDQQLDQPVTPELDPPVTSKDDTAADEPGRDR</sequence>
<feature type="compositionally biased region" description="Basic and acidic residues" evidence="2">
    <location>
        <begin position="167"/>
        <end position="180"/>
    </location>
</feature>
<keyword evidence="4" id="KW-1185">Reference proteome</keyword>
<protein>
    <recommendedName>
        <fullName evidence="5">DivIVA domain-containing protein</fullName>
    </recommendedName>
</protein>
<proteinExistence type="predicted"/>
<gene>
    <name evidence="3" type="ORF">HKK74_16060</name>
</gene>
<feature type="compositionally biased region" description="Polar residues" evidence="2">
    <location>
        <begin position="113"/>
        <end position="122"/>
    </location>
</feature>
<feature type="coiled-coil region" evidence="1">
    <location>
        <begin position="78"/>
        <end position="105"/>
    </location>
</feature>
<evidence type="ECO:0000313" key="3">
    <source>
        <dbReference type="EMBL" id="MBC6467005.1"/>
    </source>
</evidence>
<evidence type="ECO:0000256" key="1">
    <source>
        <dbReference type="SAM" id="Coils"/>
    </source>
</evidence>
<accession>A0ABR7LR97</accession>
<comment type="caution">
    <text evidence="3">The sequence shown here is derived from an EMBL/GenBank/DDBJ whole genome shotgun (WGS) entry which is preliminary data.</text>
</comment>
<dbReference type="RefSeq" id="WP_187244027.1">
    <property type="nucleotide sequence ID" value="NZ_BAAAOK010000004.1"/>
</dbReference>
<evidence type="ECO:0008006" key="5">
    <source>
        <dbReference type="Google" id="ProtNLM"/>
    </source>
</evidence>
<feature type="region of interest" description="Disordered" evidence="2">
    <location>
        <begin position="107"/>
        <end position="180"/>
    </location>
</feature>
<keyword evidence="1" id="KW-0175">Coiled coil</keyword>
<dbReference type="EMBL" id="JABVEC010000011">
    <property type="protein sequence ID" value="MBC6467005.1"/>
    <property type="molecule type" value="Genomic_DNA"/>
</dbReference>
<evidence type="ECO:0000313" key="4">
    <source>
        <dbReference type="Proteomes" id="UP000805614"/>
    </source>
</evidence>
<name>A0ABR7LR97_9ACTN</name>